<dbReference type="GO" id="GO:0051298">
    <property type="term" value="P:centrosome duplication"/>
    <property type="evidence" value="ECO:0007669"/>
    <property type="project" value="InterPro"/>
</dbReference>
<evidence type="ECO:0000256" key="1">
    <source>
        <dbReference type="SAM" id="MobiDB-lite"/>
    </source>
</evidence>
<dbReference type="EMBL" id="JAODUO010004570">
    <property type="protein sequence ID" value="KAK2143277.1"/>
    <property type="molecule type" value="Genomic_DNA"/>
</dbReference>
<dbReference type="InterPro" id="IPR039103">
    <property type="entry name" value="Spd-2/CEP192"/>
</dbReference>
<organism evidence="4 5">
    <name type="scientific">Ridgeia piscesae</name>
    <name type="common">Tubeworm</name>
    <dbReference type="NCBI Taxonomy" id="27915"/>
    <lineage>
        <taxon>Eukaryota</taxon>
        <taxon>Metazoa</taxon>
        <taxon>Spiralia</taxon>
        <taxon>Lophotrochozoa</taxon>
        <taxon>Annelida</taxon>
        <taxon>Polychaeta</taxon>
        <taxon>Sedentaria</taxon>
        <taxon>Canalipalpata</taxon>
        <taxon>Sabellida</taxon>
        <taxon>Siboglinidae</taxon>
        <taxon>Ridgeia</taxon>
    </lineage>
</organism>
<dbReference type="InterPro" id="IPR054088">
    <property type="entry name" value="Cep192-like_D8"/>
</dbReference>
<dbReference type="PANTHER" id="PTHR16029:SF11">
    <property type="entry name" value="CENTROSOMAL PROTEIN OF 192 KDA"/>
    <property type="match status" value="1"/>
</dbReference>
<evidence type="ECO:0000313" key="4">
    <source>
        <dbReference type="EMBL" id="KAK2143277.1"/>
    </source>
</evidence>
<evidence type="ECO:0000259" key="3">
    <source>
        <dbReference type="Pfam" id="PF22066"/>
    </source>
</evidence>
<evidence type="ECO:0000259" key="2">
    <source>
        <dbReference type="Pfam" id="PF22065"/>
    </source>
</evidence>
<dbReference type="InterPro" id="IPR013783">
    <property type="entry name" value="Ig-like_fold"/>
</dbReference>
<proteinExistence type="predicted"/>
<feature type="region of interest" description="Disordered" evidence="1">
    <location>
        <begin position="40"/>
        <end position="61"/>
    </location>
</feature>
<dbReference type="Pfam" id="PF22065">
    <property type="entry name" value="Cep192_D7"/>
    <property type="match status" value="1"/>
</dbReference>
<dbReference type="PANTHER" id="PTHR16029">
    <property type="entry name" value="CENTROSOMAL PROTEIN OF 192 KDA"/>
    <property type="match status" value="1"/>
</dbReference>
<name>A0AAD9IYJ0_RIDPI</name>
<dbReference type="GO" id="GO:0000242">
    <property type="term" value="C:pericentriolar material"/>
    <property type="evidence" value="ECO:0007669"/>
    <property type="project" value="TreeGrafter"/>
</dbReference>
<evidence type="ECO:0000313" key="5">
    <source>
        <dbReference type="Proteomes" id="UP001209878"/>
    </source>
</evidence>
<dbReference type="Pfam" id="PF22066">
    <property type="entry name" value="Cep192_D8"/>
    <property type="match status" value="1"/>
</dbReference>
<dbReference type="AlphaFoldDB" id="A0AAD9IYJ0"/>
<dbReference type="GO" id="GO:0071539">
    <property type="term" value="P:protein localization to centrosome"/>
    <property type="evidence" value="ECO:0007669"/>
    <property type="project" value="InterPro"/>
</dbReference>
<feature type="domain" description="Cep192-like" evidence="2">
    <location>
        <begin position="1"/>
        <end position="42"/>
    </location>
</feature>
<dbReference type="GO" id="GO:0005814">
    <property type="term" value="C:centriole"/>
    <property type="evidence" value="ECO:0007669"/>
    <property type="project" value="TreeGrafter"/>
</dbReference>
<dbReference type="GO" id="GO:0090222">
    <property type="term" value="P:centrosome-templated microtubule nucleation"/>
    <property type="evidence" value="ECO:0007669"/>
    <property type="project" value="InterPro"/>
</dbReference>
<dbReference type="GO" id="GO:0019901">
    <property type="term" value="F:protein kinase binding"/>
    <property type="evidence" value="ECO:0007669"/>
    <property type="project" value="TreeGrafter"/>
</dbReference>
<dbReference type="GO" id="GO:0090307">
    <property type="term" value="P:mitotic spindle assembly"/>
    <property type="evidence" value="ECO:0007669"/>
    <property type="project" value="TreeGrafter"/>
</dbReference>
<comment type="caution">
    <text evidence="4">The sequence shown here is derived from an EMBL/GenBank/DDBJ whole genome shotgun (WGS) entry which is preliminary data.</text>
</comment>
<dbReference type="InterPro" id="IPR054087">
    <property type="entry name" value="Cep192-like_D7"/>
</dbReference>
<sequence length="161" mass="17826">VSVDFCPREAGVYSQYWEVKSEDQATPSPSLTTFKVEMTGTAYADPSDPHPQDGRGADRYHAGGRIQVKDKLVTFQDVTPHQTASVKVKIKNKSRENPTTVEVVLPVAPFFVNRSTVYIKGGHYVSLPVEFRADSPGHYQGVLMLKTQSEDVQVILIGRCT</sequence>
<protein>
    <submittedName>
        <fullName evidence="4">Uncharacterized protein</fullName>
    </submittedName>
</protein>
<feature type="compositionally biased region" description="Basic and acidic residues" evidence="1">
    <location>
        <begin position="47"/>
        <end position="61"/>
    </location>
</feature>
<feature type="non-terminal residue" evidence="4">
    <location>
        <position position="161"/>
    </location>
</feature>
<keyword evidence="5" id="KW-1185">Reference proteome</keyword>
<feature type="domain" description="Cep192-like" evidence="3">
    <location>
        <begin position="67"/>
        <end position="160"/>
    </location>
</feature>
<dbReference type="GO" id="GO:0005737">
    <property type="term" value="C:cytoplasm"/>
    <property type="evidence" value="ECO:0007669"/>
    <property type="project" value="TreeGrafter"/>
</dbReference>
<dbReference type="Gene3D" id="2.60.40.10">
    <property type="entry name" value="Immunoglobulins"/>
    <property type="match status" value="1"/>
</dbReference>
<accession>A0AAD9IYJ0</accession>
<gene>
    <name evidence="4" type="ORF">NP493_4587g00004</name>
</gene>
<dbReference type="Proteomes" id="UP001209878">
    <property type="component" value="Unassembled WGS sequence"/>
</dbReference>
<reference evidence="4" key="1">
    <citation type="journal article" date="2023" name="Mol. Biol. Evol.">
        <title>Third-Generation Sequencing Reveals the Adaptive Role of the Epigenome in Three Deep-Sea Polychaetes.</title>
        <authorList>
            <person name="Perez M."/>
            <person name="Aroh O."/>
            <person name="Sun Y."/>
            <person name="Lan Y."/>
            <person name="Juniper S.K."/>
            <person name="Young C.R."/>
            <person name="Angers B."/>
            <person name="Qian P.Y."/>
        </authorList>
    </citation>
    <scope>NUCLEOTIDE SEQUENCE</scope>
    <source>
        <strain evidence="4">R07B-5</strain>
    </source>
</reference>